<dbReference type="GO" id="GO:0005829">
    <property type="term" value="C:cytosol"/>
    <property type="evidence" value="ECO:0007669"/>
    <property type="project" value="TreeGrafter"/>
</dbReference>
<dbReference type="Proteomes" id="UP000282977">
    <property type="component" value="Unassembled WGS sequence"/>
</dbReference>
<dbReference type="PANTHER" id="PTHR11803">
    <property type="entry name" value="2-IMINOBUTANOATE/2-IMINOPROPANOATE DEAMINASE RIDA"/>
    <property type="match status" value="1"/>
</dbReference>
<dbReference type="Pfam" id="PF01042">
    <property type="entry name" value="Ribonuc_L-PSP"/>
    <property type="match status" value="1"/>
</dbReference>
<feature type="chain" id="PRO_5019318637" evidence="1">
    <location>
        <begin position="32"/>
        <end position="160"/>
    </location>
</feature>
<keyword evidence="1" id="KW-0732">Signal</keyword>
<dbReference type="GO" id="GO:0019239">
    <property type="term" value="F:deaminase activity"/>
    <property type="evidence" value="ECO:0007669"/>
    <property type="project" value="TreeGrafter"/>
</dbReference>
<dbReference type="OrthoDB" id="9808943at2"/>
<organism evidence="2 3">
    <name type="scientific">Sphingobium algorifonticola</name>
    <dbReference type="NCBI Taxonomy" id="2008318"/>
    <lineage>
        <taxon>Bacteria</taxon>
        <taxon>Pseudomonadati</taxon>
        <taxon>Pseudomonadota</taxon>
        <taxon>Alphaproteobacteria</taxon>
        <taxon>Sphingomonadales</taxon>
        <taxon>Sphingomonadaceae</taxon>
        <taxon>Sphingobium</taxon>
    </lineage>
</organism>
<keyword evidence="3" id="KW-1185">Reference proteome</keyword>
<protein>
    <submittedName>
        <fullName evidence="2">RidA family protein</fullName>
    </submittedName>
</protein>
<evidence type="ECO:0000313" key="2">
    <source>
        <dbReference type="EMBL" id="RVT43290.1"/>
    </source>
</evidence>
<dbReference type="RefSeq" id="WP_127688826.1">
    <property type="nucleotide sequence ID" value="NZ_RZUL01000001.1"/>
</dbReference>
<dbReference type="EMBL" id="RZUL01000001">
    <property type="protein sequence ID" value="RVT43290.1"/>
    <property type="molecule type" value="Genomic_DNA"/>
</dbReference>
<dbReference type="AlphaFoldDB" id="A0A437JBZ4"/>
<gene>
    <name evidence="2" type="ORF">ENE74_01250</name>
</gene>
<accession>A0A437JBZ4</accession>
<dbReference type="CDD" id="cd00448">
    <property type="entry name" value="YjgF_YER057c_UK114_family"/>
    <property type="match status" value="1"/>
</dbReference>
<proteinExistence type="predicted"/>
<dbReference type="Gene3D" id="3.30.1330.40">
    <property type="entry name" value="RutC-like"/>
    <property type="match status" value="1"/>
</dbReference>
<evidence type="ECO:0000256" key="1">
    <source>
        <dbReference type="SAM" id="SignalP"/>
    </source>
</evidence>
<comment type="caution">
    <text evidence="2">The sequence shown here is derived from an EMBL/GenBank/DDBJ whole genome shotgun (WGS) entry which is preliminary data.</text>
</comment>
<name>A0A437JBZ4_9SPHN</name>
<dbReference type="PANTHER" id="PTHR11803:SF39">
    <property type="entry name" value="2-IMINOBUTANOATE_2-IMINOPROPANOATE DEAMINASE"/>
    <property type="match status" value="1"/>
</dbReference>
<sequence length="160" mass="16778">MARQRYRARWVAIGIATLVQVAAHGAAPLHAQTAASPGPQYLGPVTPGRPLSSAVRAGDTLYLSGQLGTAADGTLPPDFDTQARNAMANVAKTAALGGASLDDLVKCTVMLADMQTWPRFNEIYITYFKPGRLPARSAFGSSGLARGAAVEVECIAYMGR</sequence>
<evidence type="ECO:0000313" key="3">
    <source>
        <dbReference type="Proteomes" id="UP000282977"/>
    </source>
</evidence>
<dbReference type="InterPro" id="IPR006175">
    <property type="entry name" value="YjgF/YER057c/UK114"/>
</dbReference>
<feature type="signal peptide" evidence="1">
    <location>
        <begin position="1"/>
        <end position="31"/>
    </location>
</feature>
<reference evidence="2 3" key="1">
    <citation type="submission" date="2019-01" db="EMBL/GenBank/DDBJ databases">
        <authorList>
            <person name="Chen W.-M."/>
        </authorList>
    </citation>
    <scope>NUCLEOTIDE SEQUENCE [LARGE SCALE GENOMIC DNA]</scope>
    <source>
        <strain evidence="2 3">TLA-22</strain>
    </source>
</reference>
<dbReference type="SUPFAM" id="SSF55298">
    <property type="entry name" value="YjgF-like"/>
    <property type="match status" value="1"/>
</dbReference>
<dbReference type="InterPro" id="IPR035959">
    <property type="entry name" value="RutC-like_sf"/>
</dbReference>